<dbReference type="Proteomes" id="UP001303160">
    <property type="component" value="Unassembled WGS sequence"/>
</dbReference>
<dbReference type="EMBL" id="MU863876">
    <property type="protein sequence ID" value="KAK4205403.1"/>
    <property type="molecule type" value="Genomic_DNA"/>
</dbReference>
<feature type="transmembrane region" description="Helical" evidence="3">
    <location>
        <begin position="953"/>
        <end position="974"/>
    </location>
</feature>
<evidence type="ECO:0000256" key="2">
    <source>
        <dbReference type="SAM" id="MobiDB-lite"/>
    </source>
</evidence>
<sequence>MENEQTVDLEWLADLSKGQSFTTFGQSQSAKTLDFGSEGFTASQSESGELLQLTRPDSTCGLVFVRGQYPDNAASILARAQSGGPWYAESNRTFGTEIIPWHRKPSFSGWNADLNARRTQGWVNFRWPYAQHGLSHWESEHLESEHWESEHIHNDRGSCDTISFIKDGILFQICRLNLGLGSSTTSRERSEQEGVARANLKLGGPVRFGCPCSQSPSDILQSDNFTITDNGITLACRSNNYRARLEMTCFVNGVPQKPTPSGPHDAATEGQWVDLTSEHIVDIRSGEATYVVSTYALRADDEAQHDPTLPSDVADYLGVSRESVNMTDRLWTALCSTNYEAIEAVQFCVIGRGAEQILGVTSVPIVRSSRADEFPETALIGNIMTYQLVDVESVFYQIRLLAKLHRFIETRDLKKDFFNQYLQLEKIRADYLQKLTEAIQSALAWLFVTDLKPGRLLLAVPNNATDSSSSERFQHCVEKRSRLTWDTSYNRGCYATMAAWYVYSTCPSAFSRRFTNEIIFPRLGIAYQLGMERASRDKQPTPKSNVLQWLHLSSIVLLCVGLSAENRRLEFDIDEVRDAQEKAEKHVSRLKTNHAGGWKTHHDELDRVLLVAEEMGLDRLSHNSRSYALAVSRVKQAKQRIRDRRRTVKFSPGPKPWMTVRGLSNGPWELQCIHHEAYLRVADIGNVPSARDRLFEFLVADYSFMTSWDWADNDMIGRWWDLRPVAMICATLLDLMFEGKLQAAEPKKFSTHADDDAPQPFGRRTDTLKSDDLTASEILMHQTFKAAGDHATSDATRTETLIFKLLQTIDDSHGNDDSKSFDWLSHRPTTICFPDWYTIKVVAPSSHEGSFGGPDSTLRDLVMDIPMLRRYLPQQLDTQTISPFAIMNSDEKCEDLSLMSFWDIGFDSRIKGFSCRARDVLPTASYRNYLDKNIAMKKRLNNRLVDLGIKHRIFAFEALTPFLLSGFSYLWQPAAKFRLSDHLSSISRFTESKQGWITSISISYWALRSYIEVRRNKRHALGSELHGQSGIFPPDSIAQFGPASGLLRGTMEEQSSSIIFTGTPDGRLWICSVISPTIKDLNLSQLISNHARPALDRFIHQPSTARCLVFLMLLGHLCETLAVEYDKILTRLDGIIEIRNRTLIDGPEDWWGTAEAITKLKKMLWGWDALRIFNDKLSASLTQIQRAYDTTENHIKQDALHQEAELVQASNAVLDEFRKRLGMLVEVHDKIQLKIKQVTGLRDGISTITNVVDAQTALADNKTTIQQGNNIRTLTYITIGYLPLGFVTGLYSVQHGTFMNSATDWQFGVMIVLFSAGTWVLAYVLEKALVQVDWNIVKGHLDLKLLHWRFKLRTKPTRDRGQDPGAADDGIPLADAA</sequence>
<dbReference type="Gene3D" id="1.20.58.340">
    <property type="entry name" value="Magnesium transport protein CorA, transmembrane region"/>
    <property type="match status" value="1"/>
</dbReference>
<gene>
    <name evidence="4" type="ORF">QBC40DRAFT_302701</name>
</gene>
<evidence type="ECO:0000256" key="3">
    <source>
        <dbReference type="SAM" id="Phobius"/>
    </source>
</evidence>
<dbReference type="GO" id="GO:0016020">
    <property type="term" value="C:membrane"/>
    <property type="evidence" value="ECO:0007669"/>
    <property type="project" value="InterPro"/>
</dbReference>
<dbReference type="Pfam" id="PF01544">
    <property type="entry name" value="CorA"/>
    <property type="match status" value="1"/>
</dbReference>
<evidence type="ECO:0000256" key="1">
    <source>
        <dbReference type="SAM" id="Coils"/>
    </source>
</evidence>
<keyword evidence="3" id="KW-1133">Transmembrane helix</keyword>
<keyword evidence="1" id="KW-0175">Coiled coil</keyword>
<accession>A0AAN7AZJ7</accession>
<dbReference type="InterPro" id="IPR002523">
    <property type="entry name" value="MgTranspt_CorA/ZnTranspt_ZntB"/>
</dbReference>
<comment type="caution">
    <text evidence="4">The sequence shown here is derived from an EMBL/GenBank/DDBJ whole genome shotgun (WGS) entry which is preliminary data.</text>
</comment>
<evidence type="ECO:0000313" key="5">
    <source>
        <dbReference type="Proteomes" id="UP001303160"/>
    </source>
</evidence>
<proteinExistence type="predicted"/>
<evidence type="ECO:0000313" key="4">
    <source>
        <dbReference type="EMBL" id="KAK4205403.1"/>
    </source>
</evidence>
<keyword evidence="3" id="KW-0472">Membrane</keyword>
<organism evidence="4 5">
    <name type="scientific">Triangularia verruculosa</name>
    <dbReference type="NCBI Taxonomy" id="2587418"/>
    <lineage>
        <taxon>Eukaryota</taxon>
        <taxon>Fungi</taxon>
        <taxon>Dikarya</taxon>
        <taxon>Ascomycota</taxon>
        <taxon>Pezizomycotina</taxon>
        <taxon>Sordariomycetes</taxon>
        <taxon>Sordariomycetidae</taxon>
        <taxon>Sordariales</taxon>
        <taxon>Podosporaceae</taxon>
        <taxon>Triangularia</taxon>
    </lineage>
</organism>
<name>A0AAN7AZJ7_9PEZI</name>
<feature type="transmembrane region" description="Helical" evidence="3">
    <location>
        <begin position="1274"/>
        <end position="1293"/>
    </location>
</feature>
<feature type="transmembrane region" description="Helical" evidence="3">
    <location>
        <begin position="1305"/>
        <end position="1325"/>
    </location>
</feature>
<keyword evidence="3" id="KW-0812">Transmembrane</keyword>
<keyword evidence="5" id="KW-1185">Reference proteome</keyword>
<dbReference type="GO" id="GO:0046873">
    <property type="term" value="F:metal ion transmembrane transporter activity"/>
    <property type="evidence" value="ECO:0007669"/>
    <property type="project" value="InterPro"/>
</dbReference>
<protein>
    <submittedName>
        <fullName evidence="4">Uncharacterized protein</fullName>
    </submittedName>
</protein>
<feature type="coiled-coil region" evidence="1">
    <location>
        <begin position="566"/>
        <end position="593"/>
    </location>
</feature>
<reference evidence="4" key="2">
    <citation type="submission" date="2023-05" db="EMBL/GenBank/DDBJ databases">
        <authorList>
            <consortium name="Lawrence Berkeley National Laboratory"/>
            <person name="Steindorff A."/>
            <person name="Hensen N."/>
            <person name="Bonometti L."/>
            <person name="Westerberg I."/>
            <person name="Brannstrom I.O."/>
            <person name="Guillou S."/>
            <person name="Cros-Aarteil S."/>
            <person name="Calhoun S."/>
            <person name="Haridas S."/>
            <person name="Kuo A."/>
            <person name="Mondo S."/>
            <person name="Pangilinan J."/>
            <person name="Riley R."/>
            <person name="Labutti K."/>
            <person name="Andreopoulos B."/>
            <person name="Lipzen A."/>
            <person name="Chen C."/>
            <person name="Yanf M."/>
            <person name="Daum C."/>
            <person name="Ng V."/>
            <person name="Clum A."/>
            <person name="Ohm R."/>
            <person name="Martin F."/>
            <person name="Silar P."/>
            <person name="Natvig D."/>
            <person name="Lalanne C."/>
            <person name="Gautier V."/>
            <person name="Ament-Velasquez S.L."/>
            <person name="Kruys A."/>
            <person name="Hutchinson M.I."/>
            <person name="Powell A.J."/>
            <person name="Barry K."/>
            <person name="Miller A.N."/>
            <person name="Grigoriev I.V."/>
            <person name="Debuchy R."/>
            <person name="Gladieux P."/>
            <person name="Thoren M.H."/>
            <person name="Johannesson H."/>
        </authorList>
    </citation>
    <scope>NUCLEOTIDE SEQUENCE</scope>
    <source>
        <strain evidence="4">CBS 315.58</strain>
    </source>
</reference>
<reference evidence="4" key="1">
    <citation type="journal article" date="2023" name="Mol. Phylogenet. Evol.">
        <title>Genome-scale phylogeny and comparative genomics of the fungal order Sordariales.</title>
        <authorList>
            <person name="Hensen N."/>
            <person name="Bonometti L."/>
            <person name="Westerberg I."/>
            <person name="Brannstrom I.O."/>
            <person name="Guillou S."/>
            <person name="Cros-Aarteil S."/>
            <person name="Calhoun S."/>
            <person name="Haridas S."/>
            <person name="Kuo A."/>
            <person name="Mondo S."/>
            <person name="Pangilinan J."/>
            <person name="Riley R."/>
            <person name="LaButti K."/>
            <person name="Andreopoulos B."/>
            <person name="Lipzen A."/>
            <person name="Chen C."/>
            <person name="Yan M."/>
            <person name="Daum C."/>
            <person name="Ng V."/>
            <person name="Clum A."/>
            <person name="Steindorff A."/>
            <person name="Ohm R.A."/>
            <person name="Martin F."/>
            <person name="Silar P."/>
            <person name="Natvig D.O."/>
            <person name="Lalanne C."/>
            <person name="Gautier V."/>
            <person name="Ament-Velasquez S.L."/>
            <person name="Kruys A."/>
            <person name="Hutchinson M.I."/>
            <person name="Powell A.J."/>
            <person name="Barry K."/>
            <person name="Miller A.N."/>
            <person name="Grigoriev I.V."/>
            <person name="Debuchy R."/>
            <person name="Gladieux P."/>
            <person name="Hiltunen Thoren M."/>
            <person name="Johannesson H."/>
        </authorList>
    </citation>
    <scope>NUCLEOTIDE SEQUENCE</scope>
    <source>
        <strain evidence="4">CBS 315.58</strain>
    </source>
</reference>
<feature type="region of interest" description="Disordered" evidence="2">
    <location>
        <begin position="1356"/>
        <end position="1377"/>
    </location>
</feature>